<dbReference type="PROSITE" id="PS50968">
    <property type="entry name" value="BIOTINYL_LIPOYL"/>
    <property type="match status" value="1"/>
</dbReference>
<reference evidence="8 9" key="1">
    <citation type="journal article" date="2021" name="Syst. Appl. Microbiol.">
        <title>Persephonella atlantica sp. nov.: How to adapt to physico-chemical gradients in high temperature hydrothermal habitats.</title>
        <authorList>
            <person name="Francois D.X."/>
            <person name="Godfroy A."/>
            <person name="Mathien C."/>
            <person name="Aube J."/>
            <person name="Cathalot C."/>
            <person name="Lesongeur F."/>
            <person name="L'Haridon S."/>
            <person name="Philippon X."/>
            <person name="Roussel E.G."/>
        </authorList>
    </citation>
    <scope>NUCLEOTIDE SEQUENCE [LARGE SCALE GENOMIC DNA]</scope>
    <source>
        <strain evidence="8 9">MO1340</strain>
    </source>
</reference>
<evidence type="ECO:0000256" key="6">
    <source>
        <dbReference type="SAM" id="MobiDB-lite"/>
    </source>
</evidence>
<dbReference type="Pfam" id="PF00198">
    <property type="entry name" value="2-oxoacid_dh"/>
    <property type="match status" value="1"/>
</dbReference>
<dbReference type="InterPro" id="IPR011053">
    <property type="entry name" value="Single_hybrid_motif"/>
</dbReference>
<comment type="caution">
    <text evidence="8">The sequence shown here is derived from an EMBL/GenBank/DDBJ whole genome shotgun (WGS) entry which is preliminary data.</text>
</comment>
<sequence length="409" mass="46366">MEYKVVMPQLTDTMEEGKIVRWLKKEGEIVKKDEPLVEIESDKAVMEVPSMKEGVLVKILAEEGEELPVGAPIAVIETEVEKAQTIPKKVEEKPARKEEKKEEIKIPQKKPEKKEALPEGTASPSAKKTAAQLGVNIKKLQEEGKLPVPAHEKDIKSYFYSRFFTKSALQLLQRYGLSPEEVYQSVKKDRIDKKAVEKYIKEKNIPEISAPSDIQRILIKNLSKSTQIPVYHITHPFDVKYLLEKKDYTLTTYLIKVFGDVMYNYPGVRTIYKEGSFYTYPTSNISVAIAVDNELFNPTIKNVEDKTLKEIYEKLQELKEKAKNRNLSVEDIQGATFSISNLGMYGIKQFDAVIPPFHSGIAGIGAAVDGIITVTFTFDHRVINGAQAAMFVMDIEKRLNDSNYLKSLR</sequence>
<feature type="region of interest" description="Disordered" evidence="6">
    <location>
        <begin position="87"/>
        <end position="128"/>
    </location>
</feature>
<evidence type="ECO:0000256" key="4">
    <source>
        <dbReference type="RuleBase" id="RU003423"/>
    </source>
</evidence>
<dbReference type="SUPFAM" id="SSF51230">
    <property type="entry name" value="Single hybrid motif"/>
    <property type="match status" value="1"/>
</dbReference>
<dbReference type="Pfam" id="PF00364">
    <property type="entry name" value="Biotin_lipoyl"/>
    <property type="match status" value="1"/>
</dbReference>
<evidence type="ECO:0000313" key="8">
    <source>
        <dbReference type="EMBL" id="MBK3331793.1"/>
    </source>
</evidence>
<feature type="domain" description="Lipoyl-binding" evidence="7">
    <location>
        <begin position="2"/>
        <end position="77"/>
    </location>
</feature>
<dbReference type="SUPFAM" id="SSF52777">
    <property type="entry name" value="CoA-dependent acyltransferases"/>
    <property type="match status" value="1"/>
</dbReference>
<dbReference type="Proteomes" id="UP000772812">
    <property type="component" value="Unassembled WGS sequence"/>
</dbReference>
<dbReference type="PROSITE" id="PS00189">
    <property type="entry name" value="LIPOYL"/>
    <property type="match status" value="1"/>
</dbReference>
<comment type="cofactor">
    <cofactor evidence="1 4">
        <name>(R)-lipoate</name>
        <dbReference type="ChEBI" id="CHEBI:83088"/>
    </cofactor>
</comment>
<dbReference type="InterPro" id="IPR023213">
    <property type="entry name" value="CAT-like_dom_sf"/>
</dbReference>
<comment type="similarity">
    <text evidence="2 4">Belongs to the 2-oxoacid dehydrogenase family.</text>
</comment>
<keyword evidence="5" id="KW-0175">Coiled coil</keyword>
<name>A0ABS1GFT7_9AQUI</name>
<dbReference type="PANTHER" id="PTHR23151">
    <property type="entry name" value="DIHYDROLIPOAMIDE ACETYL/SUCCINYL-TRANSFERASE-RELATED"/>
    <property type="match status" value="1"/>
</dbReference>
<dbReference type="InterPro" id="IPR045257">
    <property type="entry name" value="E2/Pdx1"/>
</dbReference>
<evidence type="ECO:0000313" key="9">
    <source>
        <dbReference type="Proteomes" id="UP000772812"/>
    </source>
</evidence>
<accession>A0ABS1GFT7</accession>
<evidence type="ECO:0000256" key="5">
    <source>
        <dbReference type="SAM" id="Coils"/>
    </source>
</evidence>
<protein>
    <recommendedName>
        <fullName evidence="4">Dihydrolipoamide acetyltransferase component of pyruvate dehydrogenase complex</fullName>
        <ecNumber evidence="4">2.3.1.-</ecNumber>
    </recommendedName>
</protein>
<dbReference type="PANTHER" id="PTHR23151:SF90">
    <property type="entry name" value="DIHYDROLIPOYLLYSINE-RESIDUE ACETYLTRANSFERASE COMPONENT OF PYRUVATE DEHYDROGENASE COMPLEX, MITOCHONDRIAL-RELATED"/>
    <property type="match status" value="1"/>
</dbReference>
<evidence type="ECO:0000256" key="3">
    <source>
        <dbReference type="ARBA" id="ARBA00022823"/>
    </source>
</evidence>
<dbReference type="EC" id="2.3.1.-" evidence="4"/>
<evidence type="ECO:0000256" key="1">
    <source>
        <dbReference type="ARBA" id="ARBA00001938"/>
    </source>
</evidence>
<keyword evidence="3 4" id="KW-0450">Lipoyl</keyword>
<evidence type="ECO:0000256" key="2">
    <source>
        <dbReference type="ARBA" id="ARBA00007317"/>
    </source>
</evidence>
<dbReference type="InterPro" id="IPR000089">
    <property type="entry name" value="Biotin_lipoyl"/>
</dbReference>
<feature type="compositionally biased region" description="Basic and acidic residues" evidence="6">
    <location>
        <begin position="88"/>
        <end position="117"/>
    </location>
</feature>
<dbReference type="EMBL" id="JAACYA010000001">
    <property type="protein sequence ID" value="MBK3331793.1"/>
    <property type="molecule type" value="Genomic_DNA"/>
</dbReference>
<proteinExistence type="inferred from homology"/>
<keyword evidence="4" id="KW-0012">Acyltransferase</keyword>
<keyword evidence="4" id="KW-0808">Transferase</keyword>
<feature type="coiled-coil region" evidence="5">
    <location>
        <begin position="301"/>
        <end position="332"/>
    </location>
</feature>
<dbReference type="RefSeq" id="WP_200673196.1">
    <property type="nucleotide sequence ID" value="NZ_JAACYA010000001.1"/>
</dbReference>
<dbReference type="CDD" id="cd06849">
    <property type="entry name" value="lipoyl_domain"/>
    <property type="match status" value="1"/>
</dbReference>
<dbReference type="Gene3D" id="2.40.50.100">
    <property type="match status" value="1"/>
</dbReference>
<dbReference type="InterPro" id="IPR003016">
    <property type="entry name" value="2-oxoA_DH_lipoyl-BS"/>
</dbReference>
<gene>
    <name evidence="8" type="ORF">GWK41_01775</name>
</gene>
<keyword evidence="9" id="KW-1185">Reference proteome</keyword>
<dbReference type="Gene3D" id="3.30.559.10">
    <property type="entry name" value="Chloramphenicol acetyltransferase-like domain"/>
    <property type="match status" value="1"/>
</dbReference>
<organism evidence="8 9">
    <name type="scientific">Persephonella atlantica</name>
    <dbReference type="NCBI Taxonomy" id="2699429"/>
    <lineage>
        <taxon>Bacteria</taxon>
        <taxon>Pseudomonadati</taxon>
        <taxon>Aquificota</taxon>
        <taxon>Aquificia</taxon>
        <taxon>Aquificales</taxon>
        <taxon>Hydrogenothermaceae</taxon>
        <taxon>Persephonella</taxon>
    </lineage>
</organism>
<dbReference type="InterPro" id="IPR001078">
    <property type="entry name" value="2-oxoacid_DH_actylTfrase"/>
</dbReference>
<evidence type="ECO:0000259" key="7">
    <source>
        <dbReference type="PROSITE" id="PS50968"/>
    </source>
</evidence>